<dbReference type="KEGG" id="mpp:MICPUCDRAFT_54501"/>
<dbReference type="GeneID" id="9689893"/>
<feature type="compositionally biased region" description="Low complexity" evidence="1">
    <location>
        <begin position="28"/>
        <end position="43"/>
    </location>
</feature>
<feature type="domain" description="WW" evidence="2">
    <location>
        <begin position="565"/>
        <end position="597"/>
    </location>
</feature>
<dbReference type="RefSeq" id="XP_003064452.1">
    <property type="nucleotide sequence ID" value="XM_003064406.1"/>
</dbReference>
<dbReference type="PROSITE" id="PS50020">
    <property type="entry name" value="WW_DOMAIN_2"/>
    <property type="match status" value="2"/>
</dbReference>
<accession>C1N9H0</accession>
<dbReference type="AlphaFoldDB" id="C1N9H0"/>
<dbReference type="Proteomes" id="UP000001876">
    <property type="component" value="Unassembled WGS sequence"/>
</dbReference>
<sequence length="601" mass="61707">MGKRGRDNAEDIPGLGRRRARVDLSDRAAAATTTSASYNAIGFDYGGVGGDDDGRDDDPIAAAIAAKKARQAAENAASGGGGGGGGGGGDGGNAEGANALAGLLGRYADADGSDDDDGDGDASGPPRPWKKLTDANTRHEYYWNQVTGAVSWTLPKREASDAATATTTTTKAVNDDAGINAKRAEECEEEDEDAASAASALDAATDLLRRARAAAPTLRATIASIPPLAVLAIALESKIEEWRRVGDGGVASEATEAARRASVESLARRLPSAIDAHDAAADPAAAARGGERAAECTVGEAKTATATATAPLSATDAAAAAAKIQETLRARVRAGLASRRGNFAGVGVAADVAPAVDAAGVGIAPVKTRGSPQIQRPPVSVVEKPPRPPPERASSPPPPPPPPPRLEYDPTHLGRRTKHRAAAATVALAVDARRVSKKLDTRELERWKAVSREAEEARAAEEASRFAGALSSKDIDAWRDAQLRSGDAAAANPNFAPVAGDWRERAAAARRRRERERHESGGDGGEENAATTAEATTTTTTTTTTSAAADAAAAAAGVDLAALTAPLPRGWRAFYDVAGKEVYYSNGAETSWDPPERESAH</sequence>
<dbReference type="Gene3D" id="2.20.70.10">
    <property type="match status" value="1"/>
</dbReference>
<protein>
    <submittedName>
        <fullName evidence="3">Predicted protein</fullName>
    </submittedName>
</protein>
<name>C1N9H0_MICPC</name>
<dbReference type="EMBL" id="GG663751">
    <property type="protein sequence ID" value="EEH51357.1"/>
    <property type="molecule type" value="Genomic_DNA"/>
</dbReference>
<evidence type="ECO:0000313" key="4">
    <source>
        <dbReference type="Proteomes" id="UP000001876"/>
    </source>
</evidence>
<dbReference type="STRING" id="564608.C1N9H0"/>
<feature type="domain" description="WW" evidence="2">
    <location>
        <begin position="123"/>
        <end position="157"/>
    </location>
</feature>
<evidence type="ECO:0000259" key="2">
    <source>
        <dbReference type="PROSITE" id="PS50020"/>
    </source>
</evidence>
<dbReference type="InterPro" id="IPR036020">
    <property type="entry name" value="WW_dom_sf"/>
</dbReference>
<feature type="compositionally biased region" description="Low complexity" evidence="1">
    <location>
        <begin position="95"/>
        <end position="105"/>
    </location>
</feature>
<dbReference type="PROSITE" id="PS01159">
    <property type="entry name" value="WW_DOMAIN_1"/>
    <property type="match status" value="1"/>
</dbReference>
<dbReference type="PANTHER" id="PTHR47852">
    <property type="entry name" value="OS06G0298400 PROTEIN"/>
    <property type="match status" value="1"/>
</dbReference>
<evidence type="ECO:0000313" key="3">
    <source>
        <dbReference type="EMBL" id="EEH51357.1"/>
    </source>
</evidence>
<dbReference type="InterPro" id="IPR001202">
    <property type="entry name" value="WW_dom"/>
</dbReference>
<feature type="compositionally biased region" description="Pro residues" evidence="1">
    <location>
        <begin position="395"/>
        <end position="405"/>
    </location>
</feature>
<dbReference type="SUPFAM" id="SSF51045">
    <property type="entry name" value="WW domain"/>
    <property type="match status" value="1"/>
</dbReference>
<reference evidence="3 4" key="1">
    <citation type="journal article" date="2009" name="Science">
        <title>Green evolution and dynamic adaptations revealed by genomes of the marine picoeukaryotes Micromonas.</title>
        <authorList>
            <person name="Worden A.Z."/>
            <person name="Lee J.H."/>
            <person name="Mock T."/>
            <person name="Rouze P."/>
            <person name="Simmons M.P."/>
            <person name="Aerts A.L."/>
            <person name="Allen A.E."/>
            <person name="Cuvelier M.L."/>
            <person name="Derelle E."/>
            <person name="Everett M.V."/>
            <person name="Foulon E."/>
            <person name="Grimwood J."/>
            <person name="Gundlach H."/>
            <person name="Henrissat B."/>
            <person name="Napoli C."/>
            <person name="McDonald S.M."/>
            <person name="Parker M.S."/>
            <person name="Rombauts S."/>
            <person name="Salamov A."/>
            <person name="Von Dassow P."/>
            <person name="Badger J.H."/>
            <person name="Coutinho P.M."/>
            <person name="Demir E."/>
            <person name="Dubchak I."/>
            <person name="Gentemann C."/>
            <person name="Eikrem W."/>
            <person name="Gready J.E."/>
            <person name="John U."/>
            <person name="Lanier W."/>
            <person name="Lindquist E.A."/>
            <person name="Lucas S."/>
            <person name="Mayer K.F."/>
            <person name="Moreau H."/>
            <person name="Not F."/>
            <person name="Otillar R."/>
            <person name="Panaud O."/>
            <person name="Pangilinan J."/>
            <person name="Paulsen I."/>
            <person name="Piegu B."/>
            <person name="Poliakov A."/>
            <person name="Robbens S."/>
            <person name="Schmutz J."/>
            <person name="Toulza E."/>
            <person name="Wyss T."/>
            <person name="Zelensky A."/>
            <person name="Zhou K."/>
            <person name="Armbrust E.V."/>
            <person name="Bhattacharya D."/>
            <person name="Goodenough U.W."/>
            <person name="Van de Peer Y."/>
            <person name="Grigoriev I.V."/>
        </authorList>
    </citation>
    <scope>NUCLEOTIDE SEQUENCE [LARGE SCALE GENOMIC DNA]</scope>
    <source>
        <strain evidence="3 4">CCMP1545</strain>
    </source>
</reference>
<evidence type="ECO:0000256" key="1">
    <source>
        <dbReference type="SAM" id="MobiDB-lite"/>
    </source>
</evidence>
<feature type="compositionally biased region" description="Acidic residues" evidence="1">
    <location>
        <begin position="111"/>
        <end position="120"/>
    </location>
</feature>
<feature type="region of interest" description="Disordered" evidence="1">
    <location>
        <begin position="367"/>
        <end position="411"/>
    </location>
</feature>
<feature type="region of interest" description="Disordered" evidence="1">
    <location>
        <begin position="488"/>
        <end position="544"/>
    </location>
</feature>
<organism evidence="4">
    <name type="scientific">Micromonas pusilla (strain CCMP1545)</name>
    <name type="common">Picoplanktonic green alga</name>
    <dbReference type="NCBI Taxonomy" id="564608"/>
    <lineage>
        <taxon>Eukaryota</taxon>
        <taxon>Viridiplantae</taxon>
        <taxon>Chlorophyta</taxon>
        <taxon>Mamiellophyceae</taxon>
        <taxon>Mamiellales</taxon>
        <taxon>Mamiellaceae</taxon>
        <taxon>Micromonas</taxon>
    </lineage>
</organism>
<proteinExistence type="predicted"/>
<dbReference type="SMART" id="SM00456">
    <property type="entry name" value="WW"/>
    <property type="match status" value="2"/>
</dbReference>
<feature type="compositionally biased region" description="Low complexity" evidence="1">
    <location>
        <begin position="529"/>
        <end position="544"/>
    </location>
</feature>
<feature type="region of interest" description="Disordered" evidence="1">
    <location>
        <begin position="1"/>
        <end position="133"/>
    </location>
</feature>
<feature type="compositionally biased region" description="Gly residues" evidence="1">
    <location>
        <begin position="78"/>
        <end position="94"/>
    </location>
</feature>
<dbReference type="OMA" id="ANTRHEY"/>
<keyword evidence="4" id="KW-1185">Reference proteome</keyword>
<dbReference type="PANTHER" id="PTHR47852:SF2">
    <property type="entry name" value="WW DOMAIN-CONTAINING PROTEIN"/>
    <property type="match status" value="1"/>
</dbReference>
<dbReference type="OrthoDB" id="546434at2759"/>
<feature type="compositionally biased region" description="Low complexity" evidence="1">
    <location>
        <begin position="488"/>
        <end position="499"/>
    </location>
</feature>
<feature type="compositionally biased region" description="Low complexity" evidence="1">
    <location>
        <begin position="60"/>
        <end position="77"/>
    </location>
</feature>
<gene>
    <name evidence="3" type="ORF">MICPUCDRAFT_54501</name>
</gene>